<feature type="binding site" evidence="1">
    <location>
        <position position="138"/>
    </location>
    <ligand>
        <name>S-adenosyl-L-methionine</name>
        <dbReference type="ChEBI" id="CHEBI:59789"/>
    </ligand>
</feature>
<feature type="binding site" evidence="1">
    <location>
        <position position="190"/>
    </location>
    <ligand>
        <name>S-adenosyl-L-methionine</name>
        <dbReference type="ChEBI" id="CHEBI:59789"/>
    </ligand>
</feature>
<dbReference type="InterPro" id="IPR029063">
    <property type="entry name" value="SAM-dependent_MTases_sf"/>
</dbReference>
<accession>A0A554XKL4</accession>
<dbReference type="PANTHER" id="PTHR37426:SF1">
    <property type="entry name" value="RIBOSOMAL RNA LARGE SUBUNIT METHYLTRANSFERASE J"/>
    <property type="match status" value="1"/>
</dbReference>
<dbReference type="PANTHER" id="PTHR37426">
    <property type="entry name" value="RIBOSOMAL RNA LARGE SUBUNIT METHYLTRANSFERASE J"/>
    <property type="match status" value="1"/>
</dbReference>
<keyword evidence="1 2" id="KW-0489">Methyltransferase</keyword>
<protein>
    <recommendedName>
        <fullName evidence="1">Ribosomal RNA large subunit methyltransferase J</fullName>
        <ecNumber evidence="1">2.1.1.266</ecNumber>
    </recommendedName>
    <alternativeName>
        <fullName evidence="1">23S rRNA (adenine(2030)-N6)-methyltransferase</fullName>
    </alternativeName>
    <alternativeName>
        <fullName evidence="1">23S rRNA m6A2030 methyltransferase</fullName>
    </alternativeName>
</protein>
<dbReference type="GO" id="GO:0070475">
    <property type="term" value="P:rRNA base methylation"/>
    <property type="evidence" value="ECO:0007669"/>
    <property type="project" value="UniProtKB-UniRule"/>
</dbReference>
<feature type="site" description="Interaction with substrate rRNA" evidence="1">
    <location>
        <position position="16"/>
    </location>
</feature>
<dbReference type="InterPro" id="IPR007473">
    <property type="entry name" value="RlmJ"/>
</dbReference>
<keyword evidence="1" id="KW-0949">S-adenosyl-L-methionine</keyword>
<keyword evidence="1 2" id="KW-0808">Transferase</keyword>
<organism evidence="2 3">
    <name type="scientific">Tepidimonas fonticaldi</name>
    <dbReference type="NCBI Taxonomy" id="1101373"/>
    <lineage>
        <taxon>Bacteria</taxon>
        <taxon>Pseudomonadati</taxon>
        <taxon>Pseudomonadota</taxon>
        <taxon>Betaproteobacteria</taxon>
        <taxon>Burkholderiales</taxon>
        <taxon>Tepidimonas</taxon>
    </lineage>
</organism>
<dbReference type="Proteomes" id="UP000316388">
    <property type="component" value="Unassembled WGS sequence"/>
</dbReference>
<feature type="binding site" evidence="1">
    <location>
        <position position="120"/>
    </location>
    <ligand>
        <name>S-adenosyl-L-methionine</name>
        <dbReference type="ChEBI" id="CHEBI:59789"/>
    </ligand>
</feature>
<dbReference type="GO" id="GO:0036307">
    <property type="term" value="F:23S rRNA (adenine(2030)-N(6))-methyltransferase activity"/>
    <property type="evidence" value="ECO:0007669"/>
    <property type="project" value="UniProtKB-UniRule"/>
</dbReference>
<dbReference type="SUPFAM" id="SSF53335">
    <property type="entry name" value="S-adenosyl-L-methionine-dependent methyltransferases"/>
    <property type="match status" value="1"/>
</dbReference>
<dbReference type="AlphaFoldDB" id="A0A554XKL4"/>
<dbReference type="GO" id="GO:0003723">
    <property type="term" value="F:RNA binding"/>
    <property type="evidence" value="ECO:0007669"/>
    <property type="project" value="UniProtKB-UniRule"/>
</dbReference>
<evidence type="ECO:0000256" key="1">
    <source>
        <dbReference type="HAMAP-Rule" id="MF_00934"/>
    </source>
</evidence>
<comment type="caution">
    <text evidence="2">The sequence shown here is derived from an EMBL/GenBank/DDBJ whole genome shotgun (WGS) entry which is preliminary data.</text>
</comment>
<feature type="binding site" evidence="1">
    <location>
        <position position="31"/>
    </location>
    <ligand>
        <name>S-adenosyl-L-methionine</name>
        <dbReference type="ChEBI" id="CHEBI:59789"/>
    </ligand>
</feature>
<keyword evidence="1" id="KW-0698">rRNA processing</keyword>
<evidence type="ECO:0000313" key="2">
    <source>
        <dbReference type="EMBL" id="TSE36359.1"/>
    </source>
</evidence>
<evidence type="ECO:0000313" key="3">
    <source>
        <dbReference type="Proteomes" id="UP000316388"/>
    </source>
</evidence>
<feature type="active site" description="Proton acceptor" evidence="1">
    <location>
        <position position="190"/>
    </location>
</feature>
<feature type="binding site" evidence="1">
    <location>
        <position position="54"/>
    </location>
    <ligand>
        <name>S-adenosyl-L-methionine</name>
        <dbReference type="ChEBI" id="CHEBI:59789"/>
    </ligand>
</feature>
<comment type="catalytic activity">
    <reaction evidence="1">
        <text>adenosine(2030) in 23S rRNA + S-adenosyl-L-methionine = N(6)-methyladenosine(2030) in 23S rRNA + S-adenosyl-L-homocysteine + H(+)</text>
        <dbReference type="Rhea" id="RHEA:43736"/>
        <dbReference type="Rhea" id="RHEA-COMP:10668"/>
        <dbReference type="Rhea" id="RHEA-COMP:10669"/>
        <dbReference type="ChEBI" id="CHEBI:15378"/>
        <dbReference type="ChEBI" id="CHEBI:57856"/>
        <dbReference type="ChEBI" id="CHEBI:59789"/>
        <dbReference type="ChEBI" id="CHEBI:74411"/>
        <dbReference type="ChEBI" id="CHEBI:74449"/>
        <dbReference type="EC" id="2.1.1.266"/>
    </reaction>
</comment>
<dbReference type="GO" id="GO:0005829">
    <property type="term" value="C:cytosol"/>
    <property type="evidence" value="ECO:0007669"/>
    <property type="project" value="TreeGrafter"/>
</dbReference>
<comment type="similarity">
    <text evidence="1">Belongs to the RlmJ family.</text>
</comment>
<comment type="function">
    <text evidence="1">Specifically methylates the adenine in position 2030 of 23S rRNA.</text>
</comment>
<comment type="subunit">
    <text evidence="1">Monomer.</text>
</comment>
<sequence>MRIRASLGYHRAMFSYRHAFHAGNHADVLKHIALLATLRHLQAKDGGLLLVDTHAGAGLYRLDQEQARTSGEAAQGVGALWQAAATATAAGAALPAAVQDYIDCLRALNPDGVLQHYPGSPALLQAALRPQDALKLFELHPTDGRLLDRTVREWRARTPRPAIDLRRDNGFDGLKALLPPPSRRALVLIDPSYELKSDYGLVAAVVADALRRLAVGCYVVWYPVIAREQAHALPRRLRALAQHHGRAWLQAELNIGTPADPAAKAAAARGRPAGSLRASGVFVVNPPYTLAGQLREALPWLLAALRQGPAAAWKVDAGEPKA</sequence>
<dbReference type="HAMAP" id="MF_00934">
    <property type="entry name" value="23SrRNA_methyltr_J"/>
    <property type="match status" value="1"/>
</dbReference>
<dbReference type="Pfam" id="PF04378">
    <property type="entry name" value="RsmJ"/>
    <property type="match status" value="1"/>
</dbReference>
<dbReference type="Gene3D" id="3.40.50.150">
    <property type="entry name" value="Vaccinia Virus protein VP39"/>
    <property type="match status" value="1"/>
</dbReference>
<gene>
    <name evidence="1 2" type="primary">rlmJ</name>
    <name evidence="2" type="ORF">Tfont_01963</name>
</gene>
<dbReference type="EC" id="2.1.1.266" evidence="1"/>
<dbReference type="EMBL" id="VJOO01000019">
    <property type="protein sequence ID" value="TSE36359.1"/>
    <property type="molecule type" value="Genomic_DNA"/>
</dbReference>
<name>A0A554XKL4_9BURK</name>
<comment type="caution">
    <text evidence="1">Lacks conserved residue(s) required for the propagation of feature annotation.</text>
</comment>
<keyword evidence="1" id="KW-0694">RNA-binding</keyword>
<reference evidence="2 3" key="1">
    <citation type="submission" date="2019-07" db="EMBL/GenBank/DDBJ databases">
        <title>Tepidimonas fonticaldi AT-A2 draft genome.</title>
        <authorList>
            <person name="Da Costa M.S."/>
            <person name="Froufe H.J.C."/>
            <person name="Egas C."/>
            <person name="Albuquerque L."/>
        </authorList>
    </citation>
    <scope>NUCLEOTIDE SEQUENCE [LARGE SCALE GENOMIC DNA]</scope>
    <source>
        <strain evidence="2 3">AT-A2</strain>
    </source>
</reference>
<proteinExistence type="inferred from homology"/>